<protein>
    <submittedName>
        <fullName evidence="1">Uncharacterized protein</fullName>
    </submittedName>
</protein>
<accession>A0A381S397</accession>
<proteinExistence type="predicted"/>
<reference evidence="1" key="1">
    <citation type="submission" date="2018-05" db="EMBL/GenBank/DDBJ databases">
        <authorList>
            <person name="Lanie J.A."/>
            <person name="Ng W.-L."/>
            <person name="Kazmierczak K.M."/>
            <person name="Andrzejewski T.M."/>
            <person name="Davidsen T.M."/>
            <person name="Wayne K.J."/>
            <person name="Tettelin H."/>
            <person name="Glass J.I."/>
            <person name="Rusch D."/>
            <person name="Podicherti R."/>
            <person name="Tsui H.-C.T."/>
            <person name="Winkler M.E."/>
        </authorList>
    </citation>
    <scope>NUCLEOTIDE SEQUENCE</scope>
</reference>
<sequence>MRFLVVCALCAVIETFCPTSWFSKVDLPTFGRPINPINPQR</sequence>
<organism evidence="1">
    <name type="scientific">marine metagenome</name>
    <dbReference type="NCBI Taxonomy" id="408172"/>
    <lineage>
        <taxon>unclassified sequences</taxon>
        <taxon>metagenomes</taxon>
        <taxon>ecological metagenomes</taxon>
    </lineage>
</organism>
<name>A0A381S397_9ZZZZ</name>
<evidence type="ECO:0000313" key="1">
    <source>
        <dbReference type="EMBL" id="SUZ98530.1"/>
    </source>
</evidence>
<dbReference type="EMBL" id="UINC01002613">
    <property type="protein sequence ID" value="SUZ98530.1"/>
    <property type="molecule type" value="Genomic_DNA"/>
</dbReference>
<dbReference type="AlphaFoldDB" id="A0A381S397"/>
<gene>
    <name evidence="1" type="ORF">METZ01_LOCUS51384</name>
</gene>